<dbReference type="InterPro" id="IPR016102">
    <property type="entry name" value="Succinyl-CoA_synth-like"/>
</dbReference>
<dbReference type="PANTHER" id="PTHR11815">
    <property type="entry name" value="SUCCINYL-COA SYNTHETASE BETA CHAIN"/>
    <property type="match status" value="1"/>
</dbReference>
<dbReference type="AlphaFoldDB" id="A0A8J2FTM7"/>
<dbReference type="GO" id="GO:0046872">
    <property type="term" value="F:metal ion binding"/>
    <property type="evidence" value="ECO:0007669"/>
    <property type="project" value="UniProtKB-KW"/>
</dbReference>
<evidence type="ECO:0000256" key="3">
    <source>
        <dbReference type="ARBA" id="ARBA00022741"/>
    </source>
</evidence>
<feature type="domain" description="ATP-grasp" evidence="6">
    <location>
        <begin position="48"/>
        <end position="95"/>
    </location>
</feature>
<dbReference type="InterPro" id="IPR005809">
    <property type="entry name" value="Succ_CoA_ligase-like_bsu"/>
</dbReference>
<dbReference type="GO" id="GO:0042709">
    <property type="term" value="C:succinate-CoA ligase complex"/>
    <property type="evidence" value="ECO:0007669"/>
    <property type="project" value="TreeGrafter"/>
</dbReference>
<keyword evidence="8" id="KW-1185">Reference proteome</keyword>
<evidence type="ECO:0000256" key="5">
    <source>
        <dbReference type="PROSITE-ProRule" id="PRU00409"/>
    </source>
</evidence>
<dbReference type="GO" id="GO:0006099">
    <property type="term" value="P:tricarboxylic acid cycle"/>
    <property type="evidence" value="ECO:0007669"/>
    <property type="project" value="InterPro"/>
</dbReference>
<dbReference type="GO" id="GO:0004775">
    <property type="term" value="F:succinate-CoA ligase (ADP-forming) activity"/>
    <property type="evidence" value="ECO:0007669"/>
    <property type="project" value="UniProtKB-EC"/>
</dbReference>
<dbReference type="RefSeq" id="WP_174582418.1">
    <property type="nucleotide sequence ID" value="NZ_CAJNOB010000056.1"/>
</dbReference>
<dbReference type="Gene3D" id="3.40.50.261">
    <property type="entry name" value="Succinyl-CoA synthetase domains"/>
    <property type="match status" value="1"/>
</dbReference>
<name>A0A8J2FTM7_9BACT</name>
<accession>A0A8J2FTM7</accession>
<dbReference type="PANTHER" id="PTHR11815:SF10">
    <property type="entry name" value="SUCCINATE--COA LIGASE [GDP-FORMING] SUBUNIT BETA, MITOCHONDRIAL"/>
    <property type="match status" value="1"/>
</dbReference>
<keyword evidence="5" id="KW-0067">ATP-binding</keyword>
<dbReference type="PROSITE" id="PS01217">
    <property type="entry name" value="SUCCINYL_COA_LIG_3"/>
    <property type="match status" value="1"/>
</dbReference>
<keyword evidence="1 7" id="KW-0436">Ligase</keyword>
<keyword evidence="2" id="KW-0479">Metal-binding</keyword>
<dbReference type="FunFam" id="3.40.50.261:FF:000001">
    <property type="entry name" value="Succinate--CoA ligase [ADP-forming] subunit beta"/>
    <property type="match status" value="1"/>
</dbReference>
<comment type="caution">
    <text evidence="7">The sequence shown here is derived from an EMBL/GenBank/DDBJ whole genome shotgun (WGS) entry which is preliminary data.</text>
</comment>
<dbReference type="SUPFAM" id="SSF56059">
    <property type="entry name" value="Glutathione synthetase ATP-binding domain-like"/>
    <property type="match status" value="1"/>
</dbReference>
<dbReference type="InterPro" id="IPR013650">
    <property type="entry name" value="ATP-grasp_succ-CoA_synth-type"/>
</dbReference>
<dbReference type="PROSITE" id="PS50975">
    <property type="entry name" value="ATP_GRASP"/>
    <property type="match status" value="1"/>
</dbReference>
<protein>
    <submittedName>
        <fullName evidence="7">Succinyl-CoA synthetase, beta subunit</fullName>
        <ecNumber evidence="7">6.2.1.5</ecNumber>
    </submittedName>
</protein>
<gene>
    <name evidence="7" type="primary">sucC</name>
    <name evidence="7" type="ORF">MPNT_60044</name>
</gene>
<dbReference type="InterPro" id="IPR011761">
    <property type="entry name" value="ATP-grasp"/>
</dbReference>
<dbReference type="Gene3D" id="3.30.470.20">
    <property type="entry name" value="ATP-grasp fold, B domain"/>
    <property type="match status" value="1"/>
</dbReference>
<dbReference type="Pfam" id="PF00549">
    <property type="entry name" value="Ligase_CoA"/>
    <property type="match status" value="1"/>
</dbReference>
<keyword evidence="4" id="KW-0460">Magnesium</keyword>
<dbReference type="EMBL" id="CAJNOB010000056">
    <property type="protein sequence ID" value="CAF0703611.1"/>
    <property type="molecule type" value="Genomic_DNA"/>
</dbReference>
<dbReference type="Gene3D" id="3.30.1490.20">
    <property type="entry name" value="ATP-grasp fold, A domain"/>
    <property type="match status" value="1"/>
</dbReference>
<dbReference type="GO" id="GO:0006104">
    <property type="term" value="P:succinyl-CoA metabolic process"/>
    <property type="evidence" value="ECO:0007669"/>
    <property type="project" value="TreeGrafter"/>
</dbReference>
<dbReference type="PIRSF" id="PIRSF001554">
    <property type="entry name" value="SucCS_beta"/>
    <property type="match status" value="1"/>
</dbReference>
<dbReference type="Pfam" id="PF08442">
    <property type="entry name" value="ATP-grasp_2"/>
    <property type="match status" value="1"/>
</dbReference>
<organism evidence="7 8">
    <name type="scientific">Candidatus Methylacidithermus pantelleriae</name>
    <dbReference type="NCBI Taxonomy" id="2744239"/>
    <lineage>
        <taxon>Bacteria</taxon>
        <taxon>Pseudomonadati</taxon>
        <taxon>Verrucomicrobiota</taxon>
        <taxon>Methylacidiphilae</taxon>
        <taxon>Methylacidiphilales</taxon>
        <taxon>Methylacidiphilaceae</taxon>
        <taxon>Candidatus Methylacidithermus</taxon>
    </lineage>
</organism>
<evidence type="ECO:0000313" key="7">
    <source>
        <dbReference type="EMBL" id="CAF0703611.1"/>
    </source>
</evidence>
<dbReference type="EC" id="6.2.1.5" evidence="7"/>
<dbReference type="SUPFAM" id="SSF52210">
    <property type="entry name" value="Succinyl-CoA synthetase domains"/>
    <property type="match status" value="1"/>
</dbReference>
<evidence type="ECO:0000313" key="8">
    <source>
        <dbReference type="Proteomes" id="UP000663859"/>
    </source>
</evidence>
<evidence type="ECO:0000256" key="4">
    <source>
        <dbReference type="ARBA" id="ARBA00022842"/>
    </source>
</evidence>
<reference evidence="7" key="1">
    <citation type="submission" date="2021-02" db="EMBL/GenBank/DDBJ databases">
        <authorList>
            <person name="Cremers G."/>
            <person name="Picone N."/>
        </authorList>
    </citation>
    <scope>NUCLEOTIDE SEQUENCE</scope>
    <source>
        <strain evidence="7">PQ17</strain>
    </source>
</reference>
<dbReference type="GO" id="GO:0005524">
    <property type="term" value="F:ATP binding"/>
    <property type="evidence" value="ECO:0007669"/>
    <property type="project" value="UniProtKB-UniRule"/>
</dbReference>
<evidence type="ECO:0000259" key="6">
    <source>
        <dbReference type="PROSITE" id="PS50975"/>
    </source>
</evidence>
<evidence type="ECO:0000256" key="2">
    <source>
        <dbReference type="ARBA" id="ARBA00022723"/>
    </source>
</evidence>
<dbReference type="Proteomes" id="UP000663859">
    <property type="component" value="Unassembled WGS sequence"/>
</dbReference>
<evidence type="ECO:0000256" key="1">
    <source>
        <dbReference type="ARBA" id="ARBA00022598"/>
    </source>
</evidence>
<keyword evidence="3 5" id="KW-0547">Nucleotide-binding</keyword>
<proteinExistence type="predicted"/>
<dbReference type="InterPro" id="IPR017866">
    <property type="entry name" value="Succ-CoA_synthase_bsu_CS"/>
</dbReference>
<sequence>MVKGKKRGFGGSPVRALLKKGDSWATLFRLSVIEEGLVTVLLNEWEGRRLLEAAGISLPRAAIATSAEEAEEIALRLGIDRLVIKPVIRAGGRGVGRWIGQEEERGGIAFAHNPREVRSVAEKMLGRRLATPQTPPEGELVRQVLLVEKLDLQREVYFAVLVDGRKGAPLIVASPQGGSYVEEQKQKRWIEWVHPERGWKAFSARRVAKYLGWDGENLPVATEFLLRLYETFCRYDCLLLEMNPLGANAGKGEPVIVDCRLFIDDNAWEDHPELRRLAQEEEEVLGPWKCLELGLSYVRLGGNIGCLVNGAGLAMATIDLIQRWGGKPANFCDVGGGADLERVKTGLRLLSRQPEVSVILVNIFGGILHCDLLAQALVEVVEESPLTVPVIVRLEGTRAREAWEVLQKFSELFEVAGDFEQAVRKAVTRARR</sequence>
<dbReference type="InterPro" id="IPR013815">
    <property type="entry name" value="ATP_grasp_subdomain_1"/>
</dbReference>
<dbReference type="InterPro" id="IPR005811">
    <property type="entry name" value="SUCC_ACL_C"/>
</dbReference>